<gene>
    <name evidence="4" type="primary">otnI</name>
    <name evidence="4" type="ORF">ACFSM5_12460</name>
</gene>
<evidence type="ECO:0000313" key="4">
    <source>
        <dbReference type="EMBL" id="MFD2263704.1"/>
    </source>
</evidence>
<evidence type="ECO:0000256" key="2">
    <source>
        <dbReference type="PIRNR" id="PIRNR006241"/>
    </source>
</evidence>
<reference evidence="5" key="1">
    <citation type="journal article" date="2019" name="Int. J. Syst. Evol. Microbiol.">
        <title>The Global Catalogue of Microorganisms (GCM) 10K type strain sequencing project: providing services to taxonomists for standard genome sequencing and annotation.</title>
        <authorList>
            <consortium name="The Broad Institute Genomics Platform"/>
            <consortium name="The Broad Institute Genome Sequencing Center for Infectious Disease"/>
            <person name="Wu L."/>
            <person name="Ma J."/>
        </authorList>
    </citation>
    <scope>NUCLEOTIDE SEQUENCE [LARGE SCALE GENOMIC DNA]</scope>
    <source>
        <strain evidence="5">CGMCC 1.19062</strain>
    </source>
</reference>
<dbReference type="Pfam" id="PF01261">
    <property type="entry name" value="AP_endonuc_2"/>
    <property type="match status" value="1"/>
</dbReference>
<comment type="caution">
    <text evidence="4">The sequence shown here is derived from an EMBL/GenBank/DDBJ whole genome shotgun (WGS) entry which is preliminary data.</text>
</comment>
<dbReference type="PANTHER" id="PTHR43489:SF6">
    <property type="entry name" value="HYDROXYPYRUVATE ISOMERASE-RELATED"/>
    <property type="match status" value="1"/>
</dbReference>
<dbReference type="Gene3D" id="3.20.20.150">
    <property type="entry name" value="Divalent-metal-dependent TIM barrel enzymes"/>
    <property type="match status" value="1"/>
</dbReference>
<feature type="domain" description="Xylose isomerase-like TIM barrel" evidence="3">
    <location>
        <begin position="22"/>
        <end position="256"/>
    </location>
</feature>
<protein>
    <submittedName>
        <fullName evidence="4">2-oxo-tetronate isomerase</fullName>
        <ecNumber evidence="4">5.3.1.35</ecNumber>
    </submittedName>
</protein>
<accession>A0ABW5DRZ9</accession>
<proteinExistence type="inferred from homology"/>
<sequence>MIKLAANLSMLFPDAPFLDRFGRAAAAGFKGVEYIGPYDHGPEEVVRALKDGGLTQVLFNLPPGNWAAGERGFAAIPGREAEQADALRLAIDYARALDCPRLHVMAGIIPAGGDLEVARRTFVSNVQKACDAAAPHGIQILLEPINNRDMPGYFLNYQAQALGIMDAVARPNLALQMDFYHAQVMEGDLTRKFQANLPRIGHLQIAGMPDRHEPDEGEVAYDWLLGTIAASGYKGWIGCEYRPKGRTEDGLGWAEEWL</sequence>
<keyword evidence="1 2" id="KW-0413">Isomerase</keyword>
<dbReference type="PIRSF" id="PIRSF006241">
    <property type="entry name" value="HyI"/>
    <property type="match status" value="1"/>
</dbReference>
<name>A0ABW5DRZ9_9PROT</name>
<dbReference type="SUPFAM" id="SSF51658">
    <property type="entry name" value="Xylose isomerase-like"/>
    <property type="match status" value="1"/>
</dbReference>
<dbReference type="InterPro" id="IPR053398">
    <property type="entry name" value="HPT_OtnI_isomerases"/>
</dbReference>
<dbReference type="InterPro" id="IPR013022">
    <property type="entry name" value="Xyl_isomerase-like_TIM-brl"/>
</dbReference>
<dbReference type="RefSeq" id="WP_379876733.1">
    <property type="nucleotide sequence ID" value="NZ_JBHUIP010000012.1"/>
</dbReference>
<organism evidence="4 5">
    <name type="scientific">Lacibacterium aquatile</name>
    <dbReference type="NCBI Taxonomy" id="1168082"/>
    <lineage>
        <taxon>Bacteria</taxon>
        <taxon>Pseudomonadati</taxon>
        <taxon>Pseudomonadota</taxon>
        <taxon>Alphaproteobacteria</taxon>
        <taxon>Rhodospirillales</taxon>
        <taxon>Rhodospirillaceae</taxon>
    </lineage>
</organism>
<dbReference type="InterPro" id="IPR050417">
    <property type="entry name" value="Sugar_Epim/Isomerase"/>
</dbReference>
<dbReference type="PANTHER" id="PTHR43489">
    <property type="entry name" value="ISOMERASE"/>
    <property type="match status" value="1"/>
</dbReference>
<dbReference type="InterPro" id="IPR026040">
    <property type="entry name" value="HyI-like"/>
</dbReference>
<dbReference type="Proteomes" id="UP001597295">
    <property type="component" value="Unassembled WGS sequence"/>
</dbReference>
<evidence type="ECO:0000259" key="3">
    <source>
        <dbReference type="Pfam" id="PF01261"/>
    </source>
</evidence>
<dbReference type="EC" id="5.3.1.35" evidence="4"/>
<evidence type="ECO:0000256" key="1">
    <source>
        <dbReference type="ARBA" id="ARBA00023235"/>
    </source>
</evidence>
<keyword evidence="5" id="KW-1185">Reference proteome</keyword>
<dbReference type="EMBL" id="JBHUIP010000012">
    <property type="protein sequence ID" value="MFD2263704.1"/>
    <property type="molecule type" value="Genomic_DNA"/>
</dbReference>
<evidence type="ECO:0000313" key="5">
    <source>
        <dbReference type="Proteomes" id="UP001597295"/>
    </source>
</evidence>
<comment type="similarity">
    <text evidence="2">Belongs to the hyi family.</text>
</comment>
<dbReference type="NCBIfam" id="NF043033">
    <property type="entry name" value="OxoTetrIsom"/>
    <property type="match status" value="1"/>
</dbReference>
<dbReference type="GO" id="GO:0016853">
    <property type="term" value="F:isomerase activity"/>
    <property type="evidence" value="ECO:0007669"/>
    <property type="project" value="UniProtKB-KW"/>
</dbReference>
<dbReference type="InterPro" id="IPR036237">
    <property type="entry name" value="Xyl_isomerase-like_sf"/>
</dbReference>